<dbReference type="eggNOG" id="COG2755">
    <property type="taxonomic scope" value="Bacteria"/>
</dbReference>
<dbReference type="Gene3D" id="3.40.50.1110">
    <property type="entry name" value="SGNH hydrolase"/>
    <property type="match status" value="1"/>
</dbReference>
<evidence type="ECO:0000256" key="1">
    <source>
        <dbReference type="SAM" id="MobiDB-lite"/>
    </source>
</evidence>
<dbReference type="GO" id="GO:0004622">
    <property type="term" value="F:phosphatidylcholine lysophospholipase activity"/>
    <property type="evidence" value="ECO:0007669"/>
    <property type="project" value="TreeGrafter"/>
</dbReference>
<dbReference type="STRING" id="1188239.MOVI_0720"/>
<evidence type="ECO:0000259" key="2">
    <source>
        <dbReference type="Pfam" id="PF13472"/>
    </source>
</evidence>
<dbReference type="EMBL" id="JFAD01000009">
    <property type="protein sequence ID" value="EXU61366.1"/>
    <property type="molecule type" value="Genomic_DNA"/>
</dbReference>
<dbReference type="PANTHER" id="PTHR30383">
    <property type="entry name" value="THIOESTERASE 1/PROTEASE 1/LYSOPHOSPHOLIPASE L1"/>
    <property type="match status" value="1"/>
</dbReference>
<gene>
    <name evidence="3" type="ORF">MOVI_0720</name>
</gene>
<dbReference type="InterPro" id="IPR036514">
    <property type="entry name" value="SGNH_hydro_sf"/>
</dbReference>
<reference evidence="3 4" key="1">
    <citation type="submission" date="2014-03" db="EMBL/GenBank/DDBJ databases">
        <title>Genome sequence of Mycoplasma ovipneumoniae strain 14811.</title>
        <authorList>
            <person name="Sirand-Pugnet P."/>
            <person name="Breton M."/>
            <person name="Dordet-Frisoni E."/>
            <person name="Baranowski E."/>
            <person name="Barre A."/>
            <person name="Couture C."/>
            <person name="Dupuy V."/>
            <person name="Gaurivaud P."/>
            <person name="Jacob D."/>
            <person name="Lemaitre C."/>
            <person name="Manso-Silvan L."/>
            <person name="Nikolski M."/>
            <person name="Nouvel L.-X."/>
            <person name="Poumarat F."/>
            <person name="Tardy F."/>
            <person name="Thebault P."/>
            <person name="Theil S."/>
            <person name="Citti C."/>
            <person name="Thiaucourt F."/>
            <person name="Blanchard A."/>
        </authorList>
    </citation>
    <scope>NUCLEOTIDE SEQUENCE [LARGE SCALE GENOMIC DNA]</scope>
    <source>
        <strain evidence="3 4">14811</strain>
    </source>
</reference>
<protein>
    <recommendedName>
        <fullName evidence="2">SGNH hydrolase-type esterase domain-containing protein</fullName>
    </recommendedName>
</protein>
<feature type="region of interest" description="Disordered" evidence="1">
    <location>
        <begin position="1403"/>
        <end position="1423"/>
    </location>
</feature>
<evidence type="ECO:0000313" key="3">
    <source>
        <dbReference type="EMBL" id="EXU61366.1"/>
    </source>
</evidence>
<dbReference type="SUPFAM" id="SSF52266">
    <property type="entry name" value="SGNH hydrolase"/>
    <property type="match status" value="1"/>
</dbReference>
<dbReference type="InterPro" id="IPR013830">
    <property type="entry name" value="SGNH_hydro"/>
</dbReference>
<dbReference type="PATRIC" id="fig|1188239.3.peg.224"/>
<feature type="domain" description="SGNH hydrolase-type esterase" evidence="2">
    <location>
        <begin position="68"/>
        <end position="343"/>
    </location>
</feature>
<proteinExistence type="predicted"/>
<name>A0A014KWI5_9BACT</name>
<dbReference type="InterPro" id="IPR051532">
    <property type="entry name" value="Ester_Hydrolysis_Enzymes"/>
</dbReference>
<dbReference type="CDD" id="cd00229">
    <property type="entry name" value="SGNH_hydrolase"/>
    <property type="match status" value="1"/>
</dbReference>
<organism evidence="3 4">
    <name type="scientific">Mesomycoplasma ovipneumoniae 14811</name>
    <dbReference type="NCBI Taxonomy" id="1188239"/>
    <lineage>
        <taxon>Bacteria</taxon>
        <taxon>Bacillati</taxon>
        <taxon>Mycoplasmatota</taxon>
        <taxon>Mycoplasmoidales</taxon>
        <taxon>Metamycoplasmataceae</taxon>
        <taxon>Mesomycoplasma</taxon>
    </lineage>
</organism>
<accession>A0A014KWI5</accession>
<dbReference type="Pfam" id="PF13472">
    <property type="entry name" value="Lipase_GDSL_2"/>
    <property type="match status" value="1"/>
</dbReference>
<sequence length="2007" mass="230513">MMKKNISKPDFTKAFKIFLSFGTLSLAISGITLIGIKNRDKTEHVNVPITHSDQQTEKLLDEINYLSIGDSISAGFNWDYSVDLRGKIDENNKINGLSYPAFFASFIQKIKPNALKSFDNLALSWTTVTDWLYLLNPENPVYKNSDKTHFNFNYHLDQKLESPYGEQIRDVFGDFNSNNYPKLYQKIKDSNLLTLSLGANDLMESIDFRTIAKPLQKLASKAEANFEFAQNIEIANQKIYRNLQLLIQRLREINPDLQIVLVGYNSLSSKIIKFFEKMLTNEIGVPENYADSVIKRLNSTIKKAAKNQKVNYVDLYNESIWQNKTSEFSTNELDIHPSTKGYKKMAQDLLFKLAFEQNLEFKNEANNKLQWDENYVQKDANYYRRILNLGNNSQIFNALTVDNSPEKFISENSEIEELTTQKVKKAQESPIENFVNVILNNNFGAFLSRFMQLAVQNNSSVQKILTDFWQENQKSGASFSEILQKIYSSGFFSKIINRFQTYVQDVTGKKDWEKATISGLVNYIFADFDEKQVIDVLNTVVTSEFADKNPEKIKDLIFSSIFGQTIVQDLLINNIIKIDLKNKEDLKVVFTFDSIRKLFSKIITDYHNRSSEYKNSQNFHEIIRTYLENPENDNDNVIFIRNFISETLKHHGSVKLLVSIINDNFEFNLNEADQSAIVNLLVSIADVVVRTNVWAKLNDQAAKNFLDVIKNIKTTDIAENIASIFSEQIYTNYSSFFKDSKNLLDLFHELLSFDLSKNQIDSLKKLLTKFYPVLTKFDITNFIDDSNPNFVSFSFFLDSAKDFLSSNSFKPLADIVNQAIDDFLVNKSIYQQIDNLNRFGFQFLANNLPKLEENIYEFIAKNVENGEFLTNLSSLISNSLSSQGLNEKSIETFTSIIKLIFQDFRDKYQDWKEDKTSPTDNLIFTFVKAALENFKAFTKENFDEYNSAKLRFEEAEKQQKTVEIAQYSRKMASLDETLSFQNFSSYFLNNFFSQETIYKLLKNLASLNFKTKISDGNLVLFFKNLFGQSFLHKQLLEKLNQSSFFSKPKIQNSLLSILTNFFESKEVEKLLSELIKYFFDEKKFQSHPNFNSLVENFLKENIPLIEEVFRLFLGDSSTWNSISDFLKIILQEYNLKLSEQSVQTILDLVRDIFSKLRDSTLDFNDQTKTHSPLIIKALISIIFDAISGNSTPKKPVLETLFDSLSVDIANNYYSIDQTNTLDNTEKQAKISQDSISTLISEIISSDPISEQIRAGLKNVPQDYLDNILPIFDWFLKSPELKDLFNSYFKIVAKAQIQKPLDNFSLIKTLFEQQYFNKIIGDFIVKLDEKNETLIDNFGKLAGKIFETEFEKTEFQPLFKLVKEIIQNNIDNFYKNESDPKELLIPEATTVNVSQDFSEGSANTQLFNDSDTDESQSSSLPATSSEITLQSEANYTKDNALLTKFISILSKFTSGDFSASNLNLLLESEIAKEEFIVELIKQVASVYNKIESEKDDLWKVITKIFQSKFFKDKINSLAIGDVSSFSLFSNLSEKKRQEIEPLLKELLLEFLPNSANKVLIFRLLSYINKNPMVFKDVKTFSSLLANFLKDEPSTRKNQSQSQSEVQNNSEFLKSYLWYVVHFLVKNDKFSDLVIDVIASYLKLNLDDNKDYSGFKIEKPREMLKEFLRKFIGLGLENPLISGILDQIVDSIKKSDTTQQAKSFFETLFNKLDLSKVLNLDLVVKIEPKIEDSTQHTSEIETQNLIDETNLSINTPTGQKISTQLFAEFFDTLFLTSPKWDSTNKDSNSPILNELNNIEYTGISLKEVFGSGGKSGSGGNGGSGAKDGSGGKDSQLDAISKLFHKIWFSESTKTKISIDNFKDSAKGRFLYRLVLILLFYTYESRISKLAVKTWAFYGGALSSYTASEIIRTSLQNGEQSNKTKKTDNDYKNFIDKVIGNPVKVPGWVWHTYYKSYDVKLNDMLTMIFYNSETNRFSNVTGQPKLRDQILQQIHDGTYPNNYEDPNKTT</sequence>
<evidence type="ECO:0000313" key="4">
    <source>
        <dbReference type="Proteomes" id="UP000020977"/>
    </source>
</evidence>
<dbReference type="PANTHER" id="PTHR30383:SF5">
    <property type="entry name" value="SGNH HYDROLASE-TYPE ESTERASE DOMAIN-CONTAINING PROTEIN"/>
    <property type="match status" value="1"/>
</dbReference>
<comment type="caution">
    <text evidence="3">The sequence shown here is derived from an EMBL/GenBank/DDBJ whole genome shotgun (WGS) entry which is preliminary data.</text>
</comment>
<dbReference type="Proteomes" id="UP000020977">
    <property type="component" value="Unassembled WGS sequence"/>
</dbReference>